<dbReference type="Proteomes" id="UP000199409">
    <property type="component" value="Unassembled WGS sequence"/>
</dbReference>
<evidence type="ECO:0000313" key="5">
    <source>
        <dbReference type="Proteomes" id="UP000199409"/>
    </source>
</evidence>
<dbReference type="Pfam" id="PF00849">
    <property type="entry name" value="PseudoU_synth_2"/>
    <property type="match status" value="1"/>
</dbReference>
<dbReference type="AlphaFoldDB" id="A0A1H4AXD3"/>
<dbReference type="RefSeq" id="WP_092347662.1">
    <property type="nucleotide sequence ID" value="NZ_FNQN01000005.1"/>
</dbReference>
<dbReference type="OrthoDB" id="128480at2"/>
<dbReference type="GO" id="GO:0140098">
    <property type="term" value="F:catalytic activity, acting on RNA"/>
    <property type="evidence" value="ECO:0007669"/>
    <property type="project" value="UniProtKB-ARBA"/>
</dbReference>
<gene>
    <name evidence="4" type="ORF">SAMN05660420_02024</name>
</gene>
<evidence type="ECO:0000259" key="3">
    <source>
        <dbReference type="Pfam" id="PF00849"/>
    </source>
</evidence>
<sequence>MPEFIVPATGAGLKAELFLQEVIPAAPVGYLRQLFKKGKVKSDDATISANDSLTVGARISVPDSARIHELLTAPQRSAPKIDILYESREILIVNKPAGLAIHTSHGHERDNLTDRVAEFLLHRGDKFHAAPVQRLDLETSGPVLFGKGKKSCSELGKLFMQGEVVKIYLALVNGKLLGRGDLQSDIPAKGKLKTAKTSYQTLISNDIASLLELQLHTGRQHQIRRQFADAGHPLYGDKRYKGPCPRPLHRLFLHCRSLAFVDPFSQERVTVSAPLPKDLSRFLPQVDIVLPGH</sequence>
<dbReference type="GO" id="GO:0001522">
    <property type="term" value="P:pseudouridine synthesis"/>
    <property type="evidence" value="ECO:0007669"/>
    <property type="project" value="InterPro"/>
</dbReference>
<feature type="domain" description="Pseudouridine synthase RsuA/RluA-like" evidence="3">
    <location>
        <begin position="90"/>
        <end position="228"/>
    </location>
</feature>
<dbReference type="PANTHER" id="PTHR21600">
    <property type="entry name" value="MITOCHONDRIAL RNA PSEUDOURIDINE SYNTHASE"/>
    <property type="match status" value="1"/>
</dbReference>
<organism evidence="4 5">
    <name type="scientific">Desulfuromusa kysingii</name>
    <dbReference type="NCBI Taxonomy" id="37625"/>
    <lineage>
        <taxon>Bacteria</taxon>
        <taxon>Pseudomonadati</taxon>
        <taxon>Thermodesulfobacteriota</taxon>
        <taxon>Desulfuromonadia</taxon>
        <taxon>Desulfuromonadales</taxon>
        <taxon>Geopsychrobacteraceae</taxon>
        <taxon>Desulfuromusa</taxon>
    </lineage>
</organism>
<dbReference type="CDD" id="cd02869">
    <property type="entry name" value="PseudoU_synth_RluA_like"/>
    <property type="match status" value="1"/>
</dbReference>
<name>A0A1H4AXD3_9BACT</name>
<evidence type="ECO:0000313" key="4">
    <source>
        <dbReference type="EMBL" id="SEA40525.1"/>
    </source>
</evidence>
<dbReference type="GO" id="GO:0006396">
    <property type="term" value="P:RNA processing"/>
    <property type="evidence" value="ECO:0007669"/>
    <property type="project" value="UniProtKB-ARBA"/>
</dbReference>
<dbReference type="Gene3D" id="3.30.2350.10">
    <property type="entry name" value="Pseudouridine synthase"/>
    <property type="match status" value="1"/>
</dbReference>
<dbReference type="EMBL" id="FNQN01000005">
    <property type="protein sequence ID" value="SEA40525.1"/>
    <property type="molecule type" value="Genomic_DNA"/>
</dbReference>
<keyword evidence="5" id="KW-1185">Reference proteome</keyword>
<dbReference type="SUPFAM" id="SSF55120">
    <property type="entry name" value="Pseudouridine synthase"/>
    <property type="match status" value="1"/>
</dbReference>
<evidence type="ECO:0000256" key="1">
    <source>
        <dbReference type="ARBA" id="ARBA00010876"/>
    </source>
</evidence>
<protein>
    <submittedName>
        <fullName evidence="4">23S rRNA pseudouridine955/2504/2580 synthase</fullName>
    </submittedName>
</protein>
<accession>A0A1H4AXD3</accession>
<proteinExistence type="inferred from homology"/>
<dbReference type="GO" id="GO:0009982">
    <property type="term" value="F:pseudouridine synthase activity"/>
    <property type="evidence" value="ECO:0007669"/>
    <property type="project" value="InterPro"/>
</dbReference>
<dbReference type="STRING" id="37625.SAMN05660420_02024"/>
<keyword evidence="2" id="KW-0413">Isomerase</keyword>
<dbReference type="GO" id="GO:0003723">
    <property type="term" value="F:RNA binding"/>
    <property type="evidence" value="ECO:0007669"/>
    <property type="project" value="InterPro"/>
</dbReference>
<dbReference type="InterPro" id="IPR050188">
    <property type="entry name" value="RluA_PseudoU_synthase"/>
</dbReference>
<evidence type="ECO:0000256" key="2">
    <source>
        <dbReference type="ARBA" id="ARBA00023235"/>
    </source>
</evidence>
<dbReference type="PANTHER" id="PTHR21600:SF83">
    <property type="entry name" value="PSEUDOURIDYLATE SYNTHASE RPUSD4, MITOCHONDRIAL"/>
    <property type="match status" value="1"/>
</dbReference>
<dbReference type="InterPro" id="IPR020103">
    <property type="entry name" value="PsdUridine_synth_cat_dom_sf"/>
</dbReference>
<comment type="similarity">
    <text evidence="1">Belongs to the pseudouridine synthase RluA family.</text>
</comment>
<dbReference type="InterPro" id="IPR006145">
    <property type="entry name" value="PsdUridine_synth_RsuA/RluA"/>
</dbReference>
<reference evidence="4 5" key="1">
    <citation type="submission" date="2016-10" db="EMBL/GenBank/DDBJ databases">
        <authorList>
            <person name="de Groot N.N."/>
        </authorList>
    </citation>
    <scope>NUCLEOTIDE SEQUENCE [LARGE SCALE GENOMIC DNA]</scope>
    <source>
        <strain evidence="4 5">DSM 7343</strain>
    </source>
</reference>